<proteinExistence type="predicted"/>
<reference evidence="1" key="1">
    <citation type="submission" date="2022-02" db="EMBL/GenBank/DDBJ databases">
        <title>Plant Genome Project.</title>
        <authorList>
            <person name="Zhang R.-G."/>
        </authorList>
    </citation>
    <scope>NUCLEOTIDE SEQUENCE</scope>
    <source>
        <strain evidence="1">AT1</strain>
    </source>
</reference>
<sequence length="77" mass="8414">MLTSAGRRCLRGGGEGSGEADVLSGVGVGSGWRGKGEEWRSEGGDIGEREKRERMGEFWNGDARWMYQWAVGFVVGF</sequence>
<comment type="caution">
    <text evidence="1">The sequence shown here is derived from an EMBL/GenBank/DDBJ whole genome shotgun (WGS) entry which is preliminary data.</text>
</comment>
<dbReference type="Proteomes" id="UP001062846">
    <property type="component" value="Chromosome 8"/>
</dbReference>
<name>A0ACC0MUQ3_RHOML</name>
<dbReference type="EMBL" id="CM046395">
    <property type="protein sequence ID" value="KAI8544650.1"/>
    <property type="molecule type" value="Genomic_DNA"/>
</dbReference>
<accession>A0ACC0MUQ3</accession>
<keyword evidence="2" id="KW-1185">Reference proteome</keyword>
<gene>
    <name evidence="1" type="ORF">RHMOL_Rhmol08G0312600</name>
</gene>
<organism evidence="1 2">
    <name type="scientific">Rhododendron molle</name>
    <name type="common">Chinese azalea</name>
    <name type="synonym">Azalea mollis</name>
    <dbReference type="NCBI Taxonomy" id="49168"/>
    <lineage>
        <taxon>Eukaryota</taxon>
        <taxon>Viridiplantae</taxon>
        <taxon>Streptophyta</taxon>
        <taxon>Embryophyta</taxon>
        <taxon>Tracheophyta</taxon>
        <taxon>Spermatophyta</taxon>
        <taxon>Magnoliopsida</taxon>
        <taxon>eudicotyledons</taxon>
        <taxon>Gunneridae</taxon>
        <taxon>Pentapetalae</taxon>
        <taxon>asterids</taxon>
        <taxon>Ericales</taxon>
        <taxon>Ericaceae</taxon>
        <taxon>Ericoideae</taxon>
        <taxon>Rhodoreae</taxon>
        <taxon>Rhododendron</taxon>
    </lineage>
</organism>
<evidence type="ECO:0000313" key="2">
    <source>
        <dbReference type="Proteomes" id="UP001062846"/>
    </source>
</evidence>
<evidence type="ECO:0000313" key="1">
    <source>
        <dbReference type="EMBL" id="KAI8544650.1"/>
    </source>
</evidence>
<protein>
    <submittedName>
        <fullName evidence="1">Uncharacterized protein</fullName>
    </submittedName>
</protein>